<comment type="function">
    <text evidence="12">Non-catalytic component of the NSL histone acetyltransferase complex, a multiprotein complex that mediates histone H4 acetylation at 'Lys-5'- and 'Lys-8' (H4K5ac and H4K8ac) at transcription start sites and promotes transcription initiation. Required for NSL complex stability and for transcription of intraciliary transport genes in both ciliated and non-ciliated cells by regulating histone H4 acetylation at 'Lys-5'- and 'Lys-12' (H4K5ac and H4K12ac). This is necessary for cilium assembly in ciliated cells and for organization of the microtubule cytoskeleton in non-ciliated cells. Required within the NSL complex to maintain nuclear architecture stability by promoting KAT8-mediated acetylation of lamin LMNA.</text>
</comment>
<feature type="compositionally biased region" description="Basic residues" evidence="14">
    <location>
        <begin position="203"/>
        <end position="214"/>
    </location>
</feature>
<dbReference type="GO" id="GO:0005634">
    <property type="term" value="C:nucleus"/>
    <property type="evidence" value="ECO:0007669"/>
    <property type="project" value="UniProtKB-SubCell"/>
</dbReference>
<organism evidence="16 17">
    <name type="scientific">Pristionchus pacificus</name>
    <name type="common">Parasitic nematode worm</name>
    <dbReference type="NCBI Taxonomy" id="54126"/>
    <lineage>
        <taxon>Eukaryota</taxon>
        <taxon>Metazoa</taxon>
        <taxon>Ecdysozoa</taxon>
        <taxon>Nematoda</taxon>
        <taxon>Chromadorea</taxon>
        <taxon>Rhabditida</taxon>
        <taxon>Rhabditina</taxon>
        <taxon>Diplogasteromorpha</taxon>
        <taxon>Diplogasteroidea</taxon>
        <taxon>Neodiplogasteridae</taxon>
        <taxon>Pristionchus</taxon>
    </lineage>
</organism>
<reference evidence="16" key="2">
    <citation type="submission" date="2022-06" db="UniProtKB">
        <authorList>
            <consortium name="EnsemblMetazoa"/>
        </authorList>
    </citation>
    <scope>IDENTIFICATION</scope>
    <source>
        <strain evidence="16">PS312</strain>
    </source>
</reference>
<feature type="region of interest" description="Disordered" evidence="14">
    <location>
        <begin position="195"/>
        <end position="243"/>
    </location>
</feature>
<feature type="compositionally biased region" description="Basic and acidic residues" evidence="14">
    <location>
        <begin position="84"/>
        <end position="113"/>
    </location>
</feature>
<gene>
    <name evidence="16" type="primary">WBGene00104899</name>
</gene>
<dbReference type="PANTHER" id="PTHR13453">
    <property type="entry name" value="KAT8 REGULATORY NSL COMPLEX SUBUNIT 2"/>
    <property type="match status" value="1"/>
</dbReference>
<keyword evidence="8" id="KW-0496">Mitochondrion</keyword>
<keyword evidence="7" id="KW-0156">Chromatin regulator</keyword>
<evidence type="ECO:0000256" key="12">
    <source>
        <dbReference type="ARBA" id="ARBA00093359"/>
    </source>
</evidence>
<dbReference type="PANTHER" id="PTHR13453:SF1">
    <property type="entry name" value="KAT8 REGULATORY NSL COMPLEX SUBUNIT 2"/>
    <property type="match status" value="1"/>
</dbReference>
<feature type="region of interest" description="Disordered" evidence="14">
    <location>
        <begin position="1"/>
        <end position="115"/>
    </location>
</feature>
<dbReference type="GO" id="GO:0006325">
    <property type="term" value="P:chromatin organization"/>
    <property type="evidence" value="ECO:0007669"/>
    <property type="project" value="UniProtKB-KW"/>
</dbReference>
<evidence type="ECO:0000256" key="7">
    <source>
        <dbReference type="ARBA" id="ARBA00022853"/>
    </source>
</evidence>
<accession>A0A8R1YEP5</accession>
<evidence type="ECO:0000256" key="2">
    <source>
        <dbReference type="ARBA" id="ARBA00004173"/>
    </source>
</evidence>
<feature type="compositionally biased region" description="Basic residues" evidence="14">
    <location>
        <begin position="73"/>
        <end position="83"/>
    </location>
</feature>
<keyword evidence="6" id="KW-0832">Ubl conjugation</keyword>
<keyword evidence="4" id="KW-1017">Isopeptide bond</keyword>
<evidence type="ECO:0000256" key="10">
    <source>
        <dbReference type="ARBA" id="ARBA00032947"/>
    </source>
</evidence>
<feature type="compositionally biased region" description="Polar residues" evidence="14">
    <location>
        <begin position="218"/>
        <end position="230"/>
    </location>
</feature>
<evidence type="ECO:0000313" key="16">
    <source>
        <dbReference type="EnsemblMetazoa" id="PPA15345.1"/>
    </source>
</evidence>
<dbReference type="AlphaFoldDB" id="A0A2A6B9T7"/>
<dbReference type="GO" id="GO:0044545">
    <property type="term" value="C:NSL complex"/>
    <property type="evidence" value="ECO:0000318"/>
    <property type="project" value="GO_Central"/>
</dbReference>
<evidence type="ECO:0000256" key="11">
    <source>
        <dbReference type="ARBA" id="ARBA00033378"/>
    </source>
</evidence>
<evidence type="ECO:0000256" key="13">
    <source>
        <dbReference type="ARBA" id="ARBA00093543"/>
    </source>
</evidence>
<name>A0A2A6B9T7_PRIPA</name>
<dbReference type="InterPro" id="IPR026316">
    <property type="entry name" value="NSL2"/>
</dbReference>
<evidence type="ECO:0000256" key="8">
    <source>
        <dbReference type="ARBA" id="ARBA00023128"/>
    </source>
</evidence>
<dbReference type="GO" id="GO:0005739">
    <property type="term" value="C:mitochondrion"/>
    <property type="evidence" value="ECO:0007669"/>
    <property type="project" value="UniProtKB-SubCell"/>
</dbReference>
<feature type="domain" description="KANL2-like probable zinc-finger" evidence="15">
    <location>
        <begin position="138"/>
        <end position="201"/>
    </location>
</feature>
<accession>A0A2A6B9T7</accession>
<feature type="compositionally biased region" description="Basic and acidic residues" evidence="14">
    <location>
        <begin position="24"/>
        <end position="41"/>
    </location>
</feature>
<comment type="subunit">
    <text evidence="13">Component of the NSL complex at least composed of KAT8/MOF, KANSL1, KANSL2, KANSL3, MCRS1, PHF20, OGT1/OGT, WDR5 and HCFC1.</text>
</comment>
<keyword evidence="17" id="KW-1185">Reference proteome</keyword>
<dbReference type="OrthoDB" id="10038011at2759"/>
<evidence type="ECO:0000313" key="17">
    <source>
        <dbReference type="Proteomes" id="UP000005239"/>
    </source>
</evidence>
<reference evidence="17" key="1">
    <citation type="journal article" date="2008" name="Nat. Genet.">
        <title>The Pristionchus pacificus genome provides a unique perspective on nematode lifestyle and parasitism.</title>
        <authorList>
            <person name="Dieterich C."/>
            <person name="Clifton S.W."/>
            <person name="Schuster L.N."/>
            <person name="Chinwalla A."/>
            <person name="Delehaunty K."/>
            <person name="Dinkelacker I."/>
            <person name="Fulton L."/>
            <person name="Fulton R."/>
            <person name="Godfrey J."/>
            <person name="Minx P."/>
            <person name="Mitreva M."/>
            <person name="Roeseler W."/>
            <person name="Tian H."/>
            <person name="Witte H."/>
            <person name="Yang S.P."/>
            <person name="Wilson R.K."/>
            <person name="Sommer R.J."/>
        </authorList>
    </citation>
    <scope>NUCLEOTIDE SEQUENCE [LARGE SCALE GENOMIC DNA]</scope>
    <source>
        <strain evidence="17">PS312</strain>
    </source>
</reference>
<evidence type="ECO:0000256" key="9">
    <source>
        <dbReference type="ARBA" id="ARBA00023242"/>
    </source>
</evidence>
<dbReference type="InterPro" id="IPR025927">
    <property type="entry name" value="Znf_KANL2-like"/>
</dbReference>
<evidence type="ECO:0000256" key="1">
    <source>
        <dbReference type="ARBA" id="ARBA00004123"/>
    </source>
</evidence>
<comment type="subcellular location">
    <subcellularLocation>
        <location evidence="2">Mitochondrion</location>
    </subcellularLocation>
    <subcellularLocation>
        <location evidence="1">Nucleus</location>
    </subcellularLocation>
</comment>
<protein>
    <recommendedName>
        <fullName evidence="3">KAT8 regulatory NSL complex subunit 2</fullName>
    </recommendedName>
    <alternativeName>
        <fullName evidence="11">NSL complex protein NSL2</fullName>
    </alternativeName>
    <alternativeName>
        <fullName evidence="10">Non-specific lethal 2 homolog</fullName>
    </alternativeName>
</protein>
<evidence type="ECO:0000256" key="3">
    <source>
        <dbReference type="ARBA" id="ARBA00015508"/>
    </source>
</evidence>
<keyword evidence="5" id="KW-0597">Phosphoprotein</keyword>
<proteinExistence type="predicted"/>
<sequence length="434" mass="48507">MSSPSSVDGAVSPSLDEHEDMDAEEHLDSSSSHVHDSSKEGEIDDQSTTKPKRNRKSTQRLLDSFTDEDFAFAHKHKKKKSHKKMDSSSDAHNESGGEASNDHEPEQVKEGRAKVPPRVVPGKLHLQCTFMESKKKSGTQCKQRVIDGYLFCIWHIMNDKDAPYKKCAHMRDKEKNGVKSRVQCKTAIRDTTEPPFCLAHSSDRRKKPSKKKREPSHAPSTSKGGSSVTASPIVAGSLAPSSRSSSIFNLRNEEFAQDIEEAIGNMDAGLNLMDTFDDFESLDDEEEIKEEDEDTVEGGSTVTPLPFEIDDELDEHERRLMDDIVVPVYAVGVKIIARLAKMRKNYNAGAAFWSACGTHPEVPTTIEEYNQKYIRDSRFDGMQISQARKDEIKGLINDSSSPIGSELAMLHKFNTDMLREQHSLQRSVLNNLPG</sequence>
<dbReference type="EnsemblMetazoa" id="PPA15345.1">
    <property type="protein sequence ID" value="PPA15345.1"/>
    <property type="gene ID" value="WBGene00104899"/>
</dbReference>
<evidence type="ECO:0000256" key="5">
    <source>
        <dbReference type="ARBA" id="ARBA00022553"/>
    </source>
</evidence>
<evidence type="ECO:0000259" key="15">
    <source>
        <dbReference type="Pfam" id="PF13891"/>
    </source>
</evidence>
<evidence type="ECO:0000256" key="4">
    <source>
        <dbReference type="ARBA" id="ARBA00022499"/>
    </source>
</evidence>
<keyword evidence="9" id="KW-0539">Nucleus</keyword>
<evidence type="ECO:0000256" key="6">
    <source>
        <dbReference type="ARBA" id="ARBA00022843"/>
    </source>
</evidence>
<dbReference type="Pfam" id="PF13891">
    <property type="entry name" value="zf-C3HC3H_KANSL2"/>
    <property type="match status" value="1"/>
</dbReference>
<evidence type="ECO:0000256" key="14">
    <source>
        <dbReference type="SAM" id="MobiDB-lite"/>
    </source>
</evidence>
<dbReference type="Proteomes" id="UP000005239">
    <property type="component" value="Unassembled WGS sequence"/>
</dbReference>